<dbReference type="Proteomes" id="UP001156484">
    <property type="component" value="Chromosome"/>
</dbReference>
<accession>A0ACD4DH95</accession>
<name>A0ACD4DH95_9NOCA</name>
<proteinExistence type="predicted"/>
<dbReference type="EMBL" id="CP107551">
    <property type="protein sequence ID" value="UYP19063.1"/>
    <property type="molecule type" value="Genomic_DNA"/>
</dbReference>
<reference evidence="1" key="1">
    <citation type="submission" date="2022-10" db="EMBL/GenBank/DDBJ databases">
        <title>Rhodococcus ferula Z13 complete genome.</title>
        <authorList>
            <person name="Long X."/>
            <person name="Zang M."/>
        </authorList>
    </citation>
    <scope>NUCLEOTIDE SEQUENCE</scope>
    <source>
        <strain evidence="1">Z13</strain>
    </source>
</reference>
<sequence length="140" mass="15188">MAPTSEYAARLRTAALYVTRPRVAVLEAVDGHPHADTDTILVAVQERIPGVSRQTVYSALHALTVAGLIRRIQPAGLVARYESRVGDDHHHLVCRACGSITDVDRAVGRSDCLATPQEDFLVERAEVVYWGLCPACSAPE</sequence>
<evidence type="ECO:0000313" key="1">
    <source>
        <dbReference type="EMBL" id="UYP19063.1"/>
    </source>
</evidence>
<evidence type="ECO:0000313" key="2">
    <source>
        <dbReference type="Proteomes" id="UP001156484"/>
    </source>
</evidence>
<organism evidence="1 2">
    <name type="scientific">Rhodococcus sacchari</name>
    <dbReference type="NCBI Taxonomy" id="2962047"/>
    <lineage>
        <taxon>Bacteria</taxon>
        <taxon>Bacillati</taxon>
        <taxon>Actinomycetota</taxon>
        <taxon>Actinomycetes</taxon>
        <taxon>Mycobacteriales</taxon>
        <taxon>Nocardiaceae</taxon>
        <taxon>Rhodococcus</taxon>
    </lineage>
</organism>
<gene>
    <name evidence="1" type="ORF">OED52_00220</name>
</gene>
<protein>
    <submittedName>
        <fullName evidence="1">Transcriptional repressor</fullName>
    </submittedName>
</protein>
<keyword evidence="2" id="KW-1185">Reference proteome</keyword>